<sequence>MSNGLKMLLFVIISSFLIGCKTTETVSTAKAKKRSVKFLLRKLEQNHIDYTWFASRAKVKMDSEQQKATFSTLIRMQKDSLIWIKIKKMNIEGARVKITPQTIEILDRQESQYIKKPFSYLKNEFGLQLNFAELQELIVGNPILFQEETLLSVIREQQNVLKTPESEKNVLKLFMNPQSFLVNELRGSMDYNSIDIKYEDYQTIEQTQIPAVKNIEIDSKDAGIVQLKMTFSKMVLNEVQKVGFTVPDSYQRN</sequence>
<reference evidence="1" key="1">
    <citation type="submission" date="2022-09" db="EMBL/GenBank/DDBJ databases">
        <title>Aureispira anguillicida sp. nov., isolated from Leptocephalus of Japanese eel Anguilla japonica.</title>
        <authorList>
            <person name="Yuasa K."/>
            <person name="Mekata T."/>
            <person name="Ikunari K."/>
        </authorList>
    </citation>
    <scope>NUCLEOTIDE SEQUENCE</scope>
    <source>
        <strain evidence="1">EL160426</strain>
    </source>
</reference>
<protein>
    <submittedName>
        <fullName evidence="1">DUF4292 domain-containing protein</fullName>
    </submittedName>
</protein>
<dbReference type="PROSITE" id="PS51257">
    <property type="entry name" value="PROKAR_LIPOPROTEIN"/>
    <property type="match status" value="1"/>
</dbReference>
<evidence type="ECO:0000313" key="2">
    <source>
        <dbReference type="Proteomes" id="UP001060919"/>
    </source>
</evidence>
<gene>
    <name evidence="1" type="ORF">AsAng_0055700</name>
</gene>
<dbReference type="EMBL" id="AP026867">
    <property type="protein sequence ID" value="BDS14788.1"/>
    <property type="molecule type" value="Genomic_DNA"/>
</dbReference>
<proteinExistence type="predicted"/>
<dbReference type="Pfam" id="PF14125">
    <property type="entry name" value="DUF4292"/>
    <property type="match status" value="1"/>
</dbReference>
<dbReference type="RefSeq" id="WP_264789997.1">
    <property type="nucleotide sequence ID" value="NZ_AP026867.1"/>
</dbReference>
<dbReference type="AlphaFoldDB" id="A0A915YKB8"/>
<name>A0A915YKB8_9BACT</name>
<keyword evidence="2" id="KW-1185">Reference proteome</keyword>
<organism evidence="1 2">
    <name type="scientific">Aureispira anguillae</name>
    <dbReference type="NCBI Taxonomy" id="2864201"/>
    <lineage>
        <taxon>Bacteria</taxon>
        <taxon>Pseudomonadati</taxon>
        <taxon>Bacteroidota</taxon>
        <taxon>Saprospiria</taxon>
        <taxon>Saprospirales</taxon>
        <taxon>Saprospiraceae</taxon>
        <taxon>Aureispira</taxon>
    </lineage>
</organism>
<accession>A0A915YKB8</accession>
<dbReference type="InterPro" id="IPR025634">
    <property type="entry name" value="DUF4292"/>
</dbReference>
<evidence type="ECO:0000313" key="1">
    <source>
        <dbReference type="EMBL" id="BDS14788.1"/>
    </source>
</evidence>
<dbReference type="KEGG" id="aup:AsAng_0055700"/>
<dbReference type="Proteomes" id="UP001060919">
    <property type="component" value="Chromosome"/>
</dbReference>
<dbReference type="Gene3D" id="2.50.20.10">
    <property type="entry name" value="Lipoprotein localisation LolA/LolB/LppX"/>
    <property type="match status" value="1"/>
</dbReference>